<sequence>MSNEVVKVNSRFCVEVDESACKECGYCTEVCPKGIFIIKESFNEKGYRPVEAVNTEKCIGCLKCFYICPDFAIDVKEKRKEGEEK</sequence>
<dbReference type="PANTHER" id="PTHR43122">
    <property type="entry name" value="FERREDOXIN SUBUNIT OF PYRUVATE:FLAVODOXIN OXIDOREDUCTASE-RELATED"/>
    <property type="match status" value="1"/>
</dbReference>
<dbReference type="PATRIC" id="fig|86416.3.peg.3691"/>
<dbReference type="EMBL" id="CP003261">
    <property type="protein sequence ID" value="AGK98470.1"/>
    <property type="molecule type" value="Genomic_DNA"/>
</dbReference>
<dbReference type="SUPFAM" id="SSF54862">
    <property type="entry name" value="4Fe-4S ferredoxins"/>
    <property type="match status" value="1"/>
</dbReference>
<feature type="domain" description="4Fe-4S ferredoxin-type" evidence="4">
    <location>
        <begin position="49"/>
        <end position="78"/>
    </location>
</feature>
<evidence type="ECO:0000256" key="3">
    <source>
        <dbReference type="ARBA" id="ARBA00023014"/>
    </source>
</evidence>
<keyword evidence="3" id="KW-0411">Iron-sulfur</keyword>
<dbReference type="KEGG" id="cpas:Clopa_3690"/>
<name>R4KFT4_CLOPA</name>
<dbReference type="HOGENOM" id="CLU_139698_5_3_9"/>
<dbReference type="Pfam" id="PF12838">
    <property type="entry name" value="Fer4_7"/>
    <property type="match status" value="1"/>
</dbReference>
<dbReference type="GO" id="GO:0051536">
    <property type="term" value="F:iron-sulfur cluster binding"/>
    <property type="evidence" value="ECO:0007669"/>
    <property type="project" value="UniProtKB-KW"/>
</dbReference>
<evidence type="ECO:0000259" key="4">
    <source>
        <dbReference type="PROSITE" id="PS51379"/>
    </source>
</evidence>
<dbReference type="AlphaFoldDB" id="R4KFT4"/>
<evidence type="ECO:0000256" key="2">
    <source>
        <dbReference type="ARBA" id="ARBA00023004"/>
    </source>
</evidence>
<dbReference type="RefSeq" id="WP_015616753.1">
    <property type="nucleotide sequence ID" value="NC_021182.1"/>
</dbReference>
<dbReference type="InterPro" id="IPR017896">
    <property type="entry name" value="4Fe4S_Fe-S-bd"/>
</dbReference>
<dbReference type="STRING" id="86416.Clopa_3690"/>
<dbReference type="OrthoDB" id="9810688at2"/>
<dbReference type="GO" id="GO:0046872">
    <property type="term" value="F:metal ion binding"/>
    <property type="evidence" value="ECO:0007669"/>
    <property type="project" value="UniProtKB-KW"/>
</dbReference>
<evidence type="ECO:0000256" key="1">
    <source>
        <dbReference type="ARBA" id="ARBA00022723"/>
    </source>
</evidence>
<dbReference type="InterPro" id="IPR017900">
    <property type="entry name" value="4Fe4S_Fe_S_CS"/>
</dbReference>
<dbReference type="Proteomes" id="UP000013523">
    <property type="component" value="Chromosome"/>
</dbReference>
<organism evidence="5 6">
    <name type="scientific">Clostridium pasteurianum BC1</name>
    <dbReference type="NCBI Taxonomy" id="86416"/>
    <lineage>
        <taxon>Bacteria</taxon>
        <taxon>Bacillati</taxon>
        <taxon>Bacillota</taxon>
        <taxon>Clostridia</taxon>
        <taxon>Eubacteriales</taxon>
        <taxon>Clostridiaceae</taxon>
        <taxon>Clostridium</taxon>
    </lineage>
</organism>
<keyword evidence="6" id="KW-1185">Reference proteome</keyword>
<keyword evidence="2" id="KW-0408">Iron</keyword>
<accession>R4KFT4</accession>
<dbReference type="PROSITE" id="PS51379">
    <property type="entry name" value="4FE4S_FER_2"/>
    <property type="match status" value="2"/>
</dbReference>
<reference evidence="5 6" key="1">
    <citation type="submission" date="2012-01" db="EMBL/GenBank/DDBJ databases">
        <title>Complete sequence of chromosome of Clostridium pasteurianum BC1.</title>
        <authorList>
            <consortium name="US DOE Joint Genome Institute"/>
            <person name="Lucas S."/>
            <person name="Han J."/>
            <person name="Lapidus A."/>
            <person name="Cheng J.-F."/>
            <person name="Goodwin L."/>
            <person name="Pitluck S."/>
            <person name="Peters L."/>
            <person name="Mikhailova N."/>
            <person name="Teshima H."/>
            <person name="Detter J.C."/>
            <person name="Han C."/>
            <person name="Tapia R."/>
            <person name="Land M."/>
            <person name="Hauser L."/>
            <person name="Kyrpides N."/>
            <person name="Ivanova N."/>
            <person name="Pagani I."/>
            <person name="Dunn J."/>
            <person name="Taghavi S."/>
            <person name="Francis A."/>
            <person name="van der Lelie D."/>
            <person name="Woyke T."/>
        </authorList>
    </citation>
    <scope>NUCLEOTIDE SEQUENCE [LARGE SCALE GENOMIC DNA]</scope>
    <source>
        <strain evidence="5 6">BC1</strain>
    </source>
</reference>
<dbReference type="Gene3D" id="3.30.70.20">
    <property type="match status" value="1"/>
</dbReference>
<proteinExistence type="predicted"/>
<dbReference type="PANTHER" id="PTHR43122:SF1">
    <property type="entry name" value="IRON-SULFUR-BINDING PROTEIN"/>
    <property type="match status" value="1"/>
</dbReference>
<evidence type="ECO:0000313" key="5">
    <source>
        <dbReference type="EMBL" id="AGK98470.1"/>
    </source>
</evidence>
<keyword evidence="1" id="KW-0479">Metal-binding</keyword>
<dbReference type="PROSITE" id="PS00198">
    <property type="entry name" value="4FE4S_FER_1"/>
    <property type="match status" value="2"/>
</dbReference>
<feature type="domain" description="4Fe-4S ferredoxin-type" evidence="4">
    <location>
        <begin position="12"/>
        <end position="41"/>
    </location>
</feature>
<evidence type="ECO:0000313" key="6">
    <source>
        <dbReference type="Proteomes" id="UP000013523"/>
    </source>
</evidence>
<gene>
    <name evidence="5" type="ORF">Clopa_3690</name>
</gene>
<protein>
    <recommendedName>
        <fullName evidence="4">4Fe-4S ferredoxin-type domain-containing protein</fullName>
    </recommendedName>
</protein>
<dbReference type="eggNOG" id="COG1146">
    <property type="taxonomic scope" value="Bacteria"/>
</dbReference>